<evidence type="ECO:0000313" key="4">
    <source>
        <dbReference type="EMBL" id="MBO0343890.1"/>
    </source>
</evidence>
<dbReference type="AlphaFoldDB" id="A0A939EKH7"/>
<gene>
    <name evidence="4" type="ORF">J0X15_01535</name>
</gene>
<keyword evidence="4" id="KW-0966">Cell projection</keyword>
<evidence type="ECO:0000313" key="5">
    <source>
        <dbReference type="Proteomes" id="UP000664779"/>
    </source>
</evidence>
<evidence type="ECO:0000256" key="1">
    <source>
        <dbReference type="ARBA" id="ARBA00022448"/>
    </source>
</evidence>
<dbReference type="PANTHER" id="PTHR34982:SF1">
    <property type="entry name" value="FLAGELLAR ASSEMBLY PROTEIN FLIH"/>
    <property type="match status" value="1"/>
</dbReference>
<keyword evidence="2" id="KW-0653">Protein transport</keyword>
<dbReference type="InterPro" id="IPR051472">
    <property type="entry name" value="T3SS_Stator/FliH"/>
</dbReference>
<dbReference type="GO" id="GO:0015031">
    <property type="term" value="P:protein transport"/>
    <property type="evidence" value="ECO:0007669"/>
    <property type="project" value="UniProtKB-KW"/>
</dbReference>
<dbReference type="GO" id="GO:0005829">
    <property type="term" value="C:cytosol"/>
    <property type="evidence" value="ECO:0007669"/>
    <property type="project" value="TreeGrafter"/>
</dbReference>
<dbReference type="Proteomes" id="UP000664779">
    <property type="component" value="Unassembled WGS sequence"/>
</dbReference>
<keyword evidence="4" id="KW-0969">Cilium</keyword>
<keyword evidence="5" id="KW-1185">Reference proteome</keyword>
<accession>A0A939EKH7</accession>
<protein>
    <submittedName>
        <fullName evidence="4">Flagellar assembly protein FliH</fullName>
    </submittedName>
</protein>
<name>A0A939EKH7_9HYPH</name>
<dbReference type="EMBL" id="JAFLNF010000001">
    <property type="protein sequence ID" value="MBO0343890.1"/>
    <property type="molecule type" value="Genomic_DNA"/>
</dbReference>
<proteinExistence type="predicted"/>
<sequence>MGHMTSPSKFLFDTDFTEPDVPEVEVPMEPEIPMMSVADHKAALATAKKIAFEDGRAAAAKELGSSQELRLTEAVHELVAMSEQILSDAQTQMDAQENDAISLAFLVARRLCAHLLARQPLAETVALFSECLGPLRRAPHLVVRVAPQDVDPLKAKVDPIVLEKGFEGKLVILGEAEIARGDCRIEWAEGGILRDRKALEKQIDTSIRGYLQARSQGRAQTRPATEPAGADKEDKAQ</sequence>
<reference evidence="4" key="1">
    <citation type="submission" date="2021-03" db="EMBL/GenBank/DDBJ databases">
        <title>Roseibium sp. CAU 1637 isolated from Incheon.</title>
        <authorList>
            <person name="Kim W."/>
        </authorList>
    </citation>
    <scope>NUCLEOTIDE SEQUENCE</scope>
    <source>
        <strain evidence="4">CAU 1637</strain>
    </source>
</reference>
<evidence type="ECO:0000256" key="3">
    <source>
        <dbReference type="SAM" id="MobiDB-lite"/>
    </source>
</evidence>
<keyword evidence="1" id="KW-0813">Transport</keyword>
<comment type="caution">
    <text evidence="4">The sequence shown here is derived from an EMBL/GenBank/DDBJ whole genome shotgun (WGS) entry which is preliminary data.</text>
</comment>
<feature type="compositionally biased region" description="Polar residues" evidence="3">
    <location>
        <begin position="213"/>
        <end position="223"/>
    </location>
</feature>
<feature type="region of interest" description="Disordered" evidence="3">
    <location>
        <begin position="212"/>
        <end position="237"/>
    </location>
</feature>
<organism evidence="4 5">
    <name type="scientific">Roseibium limicola</name>
    <dbReference type="NCBI Taxonomy" id="2816037"/>
    <lineage>
        <taxon>Bacteria</taxon>
        <taxon>Pseudomonadati</taxon>
        <taxon>Pseudomonadota</taxon>
        <taxon>Alphaproteobacteria</taxon>
        <taxon>Hyphomicrobiales</taxon>
        <taxon>Stappiaceae</taxon>
        <taxon>Roseibium</taxon>
    </lineage>
</organism>
<evidence type="ECO:0000256" key="2">
    <source>
        <dbReference type="ARBA" id="ARBA00022927"/>
    </source>
</evidence>
<dbReference type="RefSeq" id="WP_206937668.1">
    <property type="nucleotide sequence ID" value="NZ_JAFLNF010000001.1"/>
</dbReference>
<keyword evidence="4" id="KW-0282">Flagellum</keyword>
<dbReference type="PANTHER" id="PTHR34982">
    <property type="entry name" value="YOP PROTEINS TRANSLOCATION PROTEIN L"/>
    <property type="match status" value="1"/>
</dbReference>